<dbReference type="InterPro" id="IPR023198">
    <property type="entry name" value="PGP-like_dom2"/>
</dbReference>
<keyword evidence="1" id="KW-0378">Hydrolase</keyword>
<evidence type="ECO:0000313" key="2">
    <source>
        <dbReference type="Proteomes" id="UP001183176"/>
    </source>
</evidence>
<dbReference type="PANTHER" id="PTHR43434">
    <property type="entry name" value="PHOSPHOGLYCOLATE PHOSPHATASE"/>
    <property type="match status" value="1"/>
</dbReference>
<dbReference type="PRINTS" id="PR00413">
    <property type="entry name" value="HADHALOGNASE"/>
</dbReference>
<accession>A0ABU2JDV8</accession>
<dbReference type="NCBIfam" id="TIGR01509">
    <property type="entry name" value="HAD-SF-IA-v3"/>
    <property type="match status" value="1"/>
</dbReference>
<dbReference type="RefSeq" id="WP_311424323.1">
    <property type="nucleotide sequence ID" value="NZ_JAVREH010000030.1"/>
</dbReference>
<dbReference type="SFLD" id="SFLDG01135">
    <property type="entry name" value="C1.5.6:_HAD__Beta-PGM__Phospha"/>
    <property type="match status" value="1"/>
</dbReference>
<reference evidence="2" key="1">
    <citation type="submission" date="2023-07" db="EMBL/GenBank/DDBJ databases">
        <title>30 novel species of actinomycetes from the DSMZ collection.</title>
        <authorList>
            <person name="Nouioui I."/>
        </authorList>
    </citation>
    <scope>NUCLEOTIDE SEQUENCE [LARGE SCALE GENOMIC DNA]</scope>
    <source>
        <strain evidence="2">DSM 44399</strain>
    </source>
</reference>
<dbReference type="InterPro" id="IPR050155">
    <property type="entry name" value="HAD-like_hydrolase_sf"/>
</dbReference>
<dbReference type="NCBIfam" id="TIGR01549">
    <property type="entry name" value="HAD-SF-IA-v1"/>
    <property type="match status" value="1"/>
</dbReference>
<dbReference type="InterPro" id="IPR006439">
    <property type="entry name" value="HAD-SF_hydro_IA"/>
</dbReference>
<dbReference type="Pfam" id="PF00702">
    <property type="entry name" value="Hydrolase"/>
    <property type="match status" value="1"/>
</dbReference>
<keyword evidence="2" id="KW-1185">Reference proteome</keyword>
<dbReference type="InterPro" id="IPR023214">
    <property type="entry name" value="HAD_sf"/>
</dbReference>
<dbReference type="Gene3D" id="3.40.50.1000">
    <property type="entry name" value="HAD superfamily/HAD-like"/>
    <property type="match status" value="1"/>
</dbReference>
<sequence>MSDRRGVLFDVDGTLVDTTYIHTVTWWQAIRQAGFDATMAVIHRSVGMGSENLVEQVLGKEALDQVDQLADSHKALYAAYWPALRLLPAARDLVVRCHEAGLVTVLASSASERELTVLKQVLDADDYLDHSTSSDDASSSKPDPDIVLAALKKAELEPGDAIFVGDAVWDVEASAKAGLTCIGLESGGTSAAELRDAGAVAVYRDPADLLAAFDESPLASS</sequence>
<dbReference type="InterPro" id="IPR036412">
    <property type="entry name" value="HAD-like_sf"/>
</dbReference>
<dbReference type="GO" id="GO:0016787">
    <property type="term" value="F:hydrolase activity"/>
    <property type="evidence" value="ECO:0007669"/>
    <property type="project" value="UniProtKB-KW"/>
</dbReference>
<dbReference type="SUPFAM" id="SSF56784">
    <property type="entry name" value="HAD-like"/>
    <property type="match status" value="1"/>
</dbReference>
<dbReference type="SFLD" id="SFLDS00003">
    <property type="entry name" value="Haloacid_Dehalogenase"/>
    <property type="match status" value="1"/>
</dbReference>
<dbReference type="Gene3D" id="1.10.150.240">
    <property type="entry name" value="Putative phosphatase, domain 2"/>
    <property type="match status" value="1"/>
</dbReference>
<comment type="caution">
    <text evidence="1">The sequence shown here is derived from an EMBL/GenBank/DDBJ whole genome shotgun (WGS) entry which is preliminary data.</text>
</comment>
<gene>
    <name evidence="1" type="ORF">RM423_17455</name>
</gene>
<proteinExistence type="predicted"/>
<organism evidence="1 2">
    <name type="scientific">Jatrophihabitans lederbergiae</name>
    <dbReference type="NCBI Taxonomy" id="3075547"/>
    <lineage>
        <taxon>Bacteria</taxon>
        <taxon>Bacillati</taxon>
        <taxon>Actinomycetota</taxon>
        <taxon>Actinomycetes</taxon>
        <taxon>Jatrophihabitantales</taxon>
        <taxon>Jatrophihabitantaceae</taxon>
        <taxon>Jatrophihabitans</taxon>
    </lineage>
</organism>
<dbReference type="SFLD" id="SFLDG01129">
    <property type="entry name" value="C1.5:_HAD__Beta-PGM__Phosphata"/>
    <property type="match status" value="1"/>
</dbReference>
<dbReference type="EC" id="3.-.-.-" evidence="1"/>
<dbReference type="PANTHER" id="PTHR43434:SF16">
    <property type="entry name" value="BLL8046 PROTEIN"/>
    <property type="match status" value="1"/>
</dbReference>
<protein>
    <submittedName>
        <fullName evidence="1">HAD family hydrolase</fullName>
        <ecNumber evidence="1">3.-.-.-</ecNumber>
    </submittedName>
</protein>
<dbReference type="EMBL" id="JAVREH010000030">
    <property type="protein sequence ID" value="MDT0263176.1"/>
    <property type="molecule type" value="Genomic_DNA"/>
</dbReference>
<dbReference type="Proteomes" id="UP001183176">
    <property type="component" value="Unassembled WGS sequence"/>
</dbReference>
<name>A0ABU2JDV8_9ACTN</name>
<evidence type="ECO:0000313" key="1">
    <source>
        <dbReference type="EMBL" id="MDT0263176.1"/>
    </source>
</evidence>